<evidence type="ECO:0000313" key="7">
    <source>
        <dbReference type="EMBL" id="GLR71351.1"/>
    </source>
</evidence>
<comment type="caution">
    <text evidence="7">The sequence shown here is derived from an EMBL/GenBank/DDBJ whole genome shotgun (WGS) entry which is preliminary data.</text>
</comment>
<dbReference type="PANTHER" id="PTHR21392:SF0">
    <property type="entry name" value="TRNA-URIDINE AMINOCARBOXYPROPYLTRANSFERASE 2"/>
    <property type="match status" value="1"/>
</dbReference>
<organism evidence="7 8">
    <name type="scientific">Agaribacter marinus</name>
    <dbReference type="NCBI Taxonomy" id="1431249"/>
    <lineage>
        <taxon>Bacteria</taxon>
        <taxon>Pseudomonadati</taxon>
        <taxon>Pseudomonadota</taxon>
        <taxon>Gammaproteobacteria</taxon>
        <taxon>Alteromonadales</taxon>
        <taxon>Alteromonadaceae</taxon>
        <taxon>Agaribacter</taxon>
    </lineage>
</organism>
<dbReference type="GO" id="GO:0016432">
    <property type="term" value="F:tRNA-uridine aminocarboxypropyltransferase activity"/>
    <property type="evidence" value="ECO:0007669"/>
    <property type="project" value="UniProtKB-EC"/>
</dbReference>
<comment type="similarity">
    <text evidence="5">Belongs to the TDD superfamily. DTWD2 family.</text>
</comment>
<evidence type="ECO:0000256" key="5">
    <source>
        <dbReference type="ARBA" id="ARBA00034489"/>
    </source>
</evidence>
<proteinExistence type="inferred from homology"/>
<dbReference type="SMART" id="SM01144">
    <property type="entry name" value="DTW"/>
    <property type="match status" value="1"/>
</dbReference>
<sequence>MQHPKETGHSKNTAKLIGLVIPNATIYVGHLPADFDNAQKHTNALNTTLIYPSALSTPIESASTILKHVEGSKDKALKALTLAHEHLILLDGSWRQAYALWQSNPWLHGLQAHHFDTPPNRQYDIRRSKKNHQLSTLEALAYSLDVLYKIDPRPLQNALAGLKSHWLTYSKP</sequence>
<accession>A0AA37T0J7</accession>
<evidence type="ECO:0000313" key="8">
    <source>
        <dbReference type="Proteomes" id="UP001156601"/>
    </source>
</evidence>
<protein>
    <recommendedName>
        <fullName evidence="1">tRNA-uridine aminocarboxypropyltransferase</fullName>
        <ecNumber evidence="1">2.5.1.25</ecNumber>
    </recommendedName>
</protein>
<gene>
    <name evidence="7" type="ORF">GCM10007852_22590</name>
</gene>
<dbReference type="Pfam" id="PF03942">
    <property type="entry name" value="DTW"/>
    <property type="match status" value="1"/>
</dbReference>
<evidence type="ECO:0000256" key="1">
    <source>
        <dbReference type="ARBA" id="ARBA00012386"/>
    </source>
</evidence>
<reference evidence="7" key="2">
    <citation type="submission" date="2023-01" db="EMBL/GenBank/DDBJ databases">
        <title>Draft genome sequence of Agaribacter marinus strain NBRC 110023.</title>
        <authorList>
            <person name="Sun Q."/>
            <person name="Mori K."/>
        </authorList>
    </citation>
    <scope>NUCLEOTIDE SEQUENCE</scope>
    <source>
        <strain evidence="7">NBRC 110023</strain>
    </source>
</reference>
<dbReference type="InterPro" id="IPR005636">
    <property type="entry name" value="DTW"/>
</dbReference>
<keyword evidence="4" id="KW-0819">tRNA processing</keyword>
<dbReference type="AlphaFoldDB" id="A0AA37T0J7"/>
<reference evidence="7" key="1">
    <citation type="journal article" date="2014" name="Int. J. Syst. Evol. Microbiol.">
        <title>Complete genome sequence of Corynebacterium casei LMG S-19264T (=DSM 44701T), isolated from a smear-ripened cheese.</title>
        <authorList>
            <consortium name="US DOE Joint Genome Institute (JGI-PGF)"/>
            <person name="Walter F."/>
            <person name="Albersmeier A."/>
            <person name="Kalinowski J."/>
            <person name="Ruckert C."/>
        </authorList>
    </citation>
    <scope>NUCLEOTIDE SEQUENCE</scope>
    <source>
        <strain evidence="7">NBRC 110023</strain>
    </source>
</reference>
<keyword evidence="8" id="KW-1185">Reference proteome</keyword>
<evidence type="ECO:0000256" key="2">
    <source>
        <dbReference type="ARBA" id="ARBA00022679"/>
    </source>
</evidence>
<dbReference type="GO" id="GO:0008033">
    <property type="term" value="P:tRNA processing"/>
    <property type="evidence" value="ECO:0007669"/>
    <property type="project" value="UniProtKB-KW"/>
</dbReference>
<evidence type="ECO:0000256" key="4">
    <source>
        <dbReference type="ARBA" id="ARBA00022694"/>
    </source>
</evidence>
<keyword evidence="2" id="KW-0808">Transferase</keyword>
<evidence type="ECO:0000256" key="3">
    <source>
        <dbReference type="ARBA" id="ARBA00022691"/>
    </source>
</evidence>
<feature type="domain" description="DTW" evidence="6">
    <location>
        <begin position="1"/>
        <end position="171"/>
    </location>
</feature>
<dbReference type="EMBL" id="BSOT01000006">
    <property type="protein sequence ID" value="GLR71351.1"/>
    <property type="molecule type" value="Genomic_DNA"/>
</dbReference>
<dbReference type="Proteomes" id="UP001156601">
    <property type="component" value="Unassembled WGS sequence"/>
</dbReference>
<evidence type="ECO:0000259" key="6">
    <source>
        <dbReference type="SMART" id="SM01144"/>
    </source>
</evidence>
<dbReference type="EC" id="2.5.1.25" evidence="1"/>
<keyword evidence="3" id="KW-0949">S-adenosyl-L-methionine</keyword>
<dbReference type="PANTHER" id="PTHR21392">
    <property type="entry name" value="TRNA-URIDINE AMINOCARBOXYPROPYLTRANSFERASE 2"/>
    <property type="match status" value="1"/>
</dbReference>
<name>A0AA37T0J7_9ALTE</name>
<dbReference type="InterPro" id="IPR039262">
    <property type="entry name" value="DTWD2/TAPT"/>
</dbReference>